<evidence type="ECO:0000259" key="1">
    <source>
        <dbReference type="PROSITE" id="PS50910"/>
    </source>
</evidence>
<dbReference type="Proteomes" id="UP000580681">
    <property type="component" value="Unassembled WGS sequence"/>
</dbReference>
<dbReference type="PANTHER" id="PTHR46919">
    <property type="entry name" value="ZINC FINGER, C3HC4 TYPE (RING FINGER) FAMILY PROTEIN"/>
    <property type="match status" value="1"/>
</dbReference>
<name>A0A7K4VSV3_9EMBE</name>
<dbReference type="Pfam" id="PF05168">
    <property type="entry name" value="HEPN"/>
    <property type="match status" value="1"/>
</dbReference>
<feature type="non-terminal residue" evidence="2">
    <location>
        <position position="1"/>
    </location>
</feature>
<dbReference type="SUPFAM" id="SSF81593">
    <property type="entry name" value="Nucleotidyltransferase substrate binding subunit/domain"/>
    <property type="match status" value="1"/>
</dbReference>
<gene>
    <name evidence="2" type="primary">Sacs_1</name>
    <name evidence="2" type="ORF">EMBFUC_R15011</name>
</gene>
<feature type="non-terminal residue" evidence="2">
    <location>
        <position position="141"/>
    </location>
</feature>
<proteinExistence type="predicted"/>
<sequence length="141" mass="15716">MVLTPSIPEALRWLCQATSDLQAASNDILHSCPNWVLFKVHQALEKALVAAVLCRGEAFVGQRGLMGMAQRLEEEEPELRGLILDVQWLCDCGVDSKATQYPSYHPFPMTPSEAFPSVDEEEVLKQAQKVLVTLKDHVGRK</sequence>
<dbReference type="Gene3D" id="1.20.120.330">
    <property type="entry name" value="Nucleotidyltransferases domain 2"/>
    <property type="match status" value="1"/>
</dbReference>
<evidence type="ECO:0000313" key="2">
    <source>
        <dbReference type="EMBL" id="NWR25574.1"/>
    </source>
</evidence>
<organism evidence="2 3">
    <name type="scientific">Emberiza fucata</name>
    <dbReference type="NCBI Taxonomy" id="337179"/>
    <lineage>
        <taxon>Eukaryota</taxon>
        <taxon>Metazoa</taxon>
        <taxon>Chordata</taxon>
        <taxon>Craniata</taxon>
        <taxon>Vertebrata</taxon>
        <taxon>Euteleostomi</taxon>
        <taxon>Archelosauria</taxon>
        <taxon>Archosauria</taxon>
        <taxon>Dinosauria</taxon>
        <taxon>Saurischia</taxon>
        <taxon>Theropoda</taxon>
        <taxon>Coelurosauria</taxon>
        <taxon>Aves</taxon>
        <taxon>Neognathae</taxon>
        <taxon>Neoaves</taxon>
        <taxon>Telluraves</taxon>
        <taxon>Australaves</taxon>
        <taxon>Passeriformes</taxon>
        <taxon>Passeroidea</taxon>
        <taxon>Fringillidae</taxon>
        <taxon>Emberizinae</taxon>
        <taxon>Emberizini</taxon>
        <taxon>Emberiza</taxon>
    </lineage>
</organism>
<protein>
    <submittedName>
        <fullName evidence="2">SACS protein</fullName>
    </submittedName>
</protein>
<reference evidence="2 3" key="1">
    <citation type="submission" date="2019-09" db="EMBL/GenBank/DDBJ databases">
        <title>Bird 10,000 Genomes (B10K) Project - Family phase.</title>
        <authorList>
            <person name="Zhang G."/>
        </authorList>
    </citation>
    <scope>NUCLEOTIDE SEQUENCE [LARGE SCALE GENOMIC DNA]</scope>
    <source>
        <strain evidence="2">B10K-DU-015-11</strain>
        <tissue evidence="2">Mixed tissue sample</tissue>
    </source>
</reference>
<keyword evidence="3" id="KW-1185">Reference proteome</keyword>
<accession>A0A7K4VSV3</accession>
<dbReference type="AlphaFoldDB" id="A0A7K4VSV3"/>
<dbReference type="EMBL" id="VYZJ01003474">
    <property type="protein sequence ID" value="NWR25574.1"/>
    <property type="molecule type" value="Genomic_DNA"/>
</dbReference>
<dbReference type="PANTHER" id="PTHR46919:SF2">
    <property type="entry name" value="SACSIN"/>
    <property type="match status" value="1"/>
</dbReference>
<evidence type="ECO:0000313" key="3">
    <source>
        <dbReference type="Proteomes" id="UP000580681"/>
    </source>
</evidence>
<comment type="caution">
    <text evidence="2">The sequence shown here is derived from an EMBL/GenBank/DDBJ whole genome shotgun (WGS) entry which is preliminary data.</text>
</comment>
<feature type="domain" description="HEPN" evidence="1">
    <location>
        <begin position="14"/>
        <end position="130"/>
    </location>
</feature>
<dbReference type="InterPro" id="IPR007842">
    <property type="entry name" value="HEPN_dom"/>
</dbReference>
<dbReference type="PROSITE" id="PS50910">
    <property type="entry name" value="HEPN"/>
    <property type="match status" value="1"/>
</dbReference>